<dbReference type="GO" id="GO:0005763">
    <property type="term" value="C:mitochondrial small ribosomal subunit"/>
    <property type="evidence" value="ECO:0007669"/>
    <property type="project" value="TreeGrafter"/>
</dbReference>
<evidence type="ECO:0000256" key="4">
    <source>
        <dbReference type="ARBA" id="ARBA00039318"/>
    </source>
</evidence>
<dbReference type="PANTHER" id="PTHR21569:SF1">
    <property type="entry name" value="SMALL RIBOSOMAL SUBUNIT PROTEIN US9M"/>
    <property type="match status" value="1"/>
</dbReference>
<proteinExistence type="inferred from homology"/>
<dbReference type="PANTHER" id="PTHR21569">
    <property type="entry name" value="RIBOSOMAL PROTEIN S9"/>
    <property type="match status" value="1"/>
</dbReference>
<sequence length="328" mass="36641">MARPSVNVVSSAIAWTCSNCRQKMQPSLLPSLKSRPWMRYSRWPQMSSFSTSSSRSIDAEPPVEIRAAPEIKFDKPKVDTDASTPSPARIIPSSPSYFTGSPTFTDDTLLLQSLVDKYSQVPTVAADQIPRAYWVTVGHYRSTVSERVTASKFARLQRLLGQLNRIHRSFMPEEVQTVLQRFTRPGLEKIAQAKVGKIDQWGRSLGVGRRKESTARVWLVEGTGEVLVNGRSITEAFPRLHDRESALWALSSAQRMDKYNVFALIQGGGLTGQAESMTLALAKALLVHEPALKPALRRAGCVTSDARRVERKKPGRVKARKRPTWVKR</sequence>
<dbReference type="InterPro" id="IPR000754">
    <property type="entry name" value="Ribosomal_uS9"/>
</dbReference>
<comment type="caution">
    <text evidence="7">The sequence shown here is derived from an EMBL/GenBank/DDBJ whole genome shotgun (WGS) entry which is preliminary data.</text>
</comment>
<dbReference type="OrthoDB" id="10254627at2759"/>
<dbReference type="GO" id="GO:0003723">
    <property type="term" value="F:RNA binding"/>
    <property type="evidence" value="ECO:0007669"/>
    <property type="project" value="TreeGrafter"/>
</dbReference>
<evidence type="ECO:0000256" key="6">
    <source>
        <dbReference type="RuleBase" id="RU003815"/>
    </source>
</evidence>
<evidence type="ECO:0000313" key="7">
    <source>
        <dbReference type="EMBL" id="RVX68060.1"/>
    </source>
</evidence>
<evidence type="ECO:0000256" key="2">
    <source>
        <dbReference type="ARBA" id="ARBA00022980"/>
    </source>
</evidence>
<keyword evidence="2 6" id="KW-0689">Ribosomal protein</keyword>
<dbReference type="Pfam" id="PF00380">
    <property type="entry name" value="Ribosomal_S9"/>
    <property type="match status" value="1"/>
</dbReference>
<gene>
    <name evidence="7" type="ORF">B0A52_08199</name>
</gene>
<dbReference type="GO" id="GO:0003735">
    <property type="term" value="F:structural constituent of ribosome"/>
    <property type="evidence" value="ECO:0007669"/>
    <property type="project" value="InterPro"/>
</dbReference>
<accession>A0A438MYR6</accession>
<evidence type="ECO:0000313" key="8">
    <source>
        <dbReference type="Proteomes" id="UP000288859"/>
    </source>
</evidence>
<dbReference type="VEuPathDB" id="FungiDB:PV10_05639"/>
<dbReference type="InterPro" id="IPR023035">
    <property type="entry name" value="Ribosomal_uS9_bac/plastid"/>
</dbReference>
<dbReference type="AlphaFoldDB" id="A0A438MYR6"/>
<protein>
    <recommendedName>
        <fullName evidence="4">Small ribosomal subunit protein uS9m</fullName>
    </recommendedName>
    <alternativeName>
        <fullName evidence="5">37S ribosomal protein S9, mitochondrial</fullName>
    </alternativeName>
</protein>
<dbReference type="GO" id="GO:0006412">
    <property type="term" value="P:translation"/>
    <property type="evidence" value="ECO:0007669"/>
    <property type="project" value="InterPro"/>
</dbReference>
<dbReference type="NCBIfam" id="NF001099">
    <property type="entry name" value="PRK00132.1"/>
    <property type="match status" value="1"/>
</dbReference>
<dbReference type="SUPFAM" id="SSF54211">
    <property type="entry name" value="Ribosomal protein S5 domain 2-like"/>
    <property type="match status" value="1"/>
</dbReference>
<organism evidence="7 8">
    <name type="scientific">Exophiala mesophila</name>
    <name type="common">Black yeast-like fungus</name>
    <dbReference type="NCBI Taxonomy" id="212818"/>
    <lineage>
        <taxon>Eukaryota</taxon>
        <taxon>Fungi</taxon>
        <taxon>Dikarya</taxon>
        <taxon>Ascomycota</taxon>
        <taxon>Pezizomycotina</taxon>
        <taxon>Eurotiomycetes</taxon>
        <taxon>Chaetothyriomycetidae</taxon>
        <taxon>Chaetothyriales</taxon>
        <taxon>Herpotrichiellaceae</taxon>
        <taxon>Exophiala</taxon>
    </lineage>
</organism>
<dbReference type="InterPro" id="IPR014721">
    <property type="entry name" value="Ribsml_uS5_D2-typ_fold_subgr"/>
</dbReference>
<name>A0A438MYR6_EXOME</name>
<dbReference type="Proteomes" id="UP000288859">
    <property type="component" value="Unassembled WGS sequence"/>
</dbReference>
<reference evidence="7 8" key="1">
    <citation type="submission" date="2017-03" db="EMBL/GenBank/DDBJ databases">
        <title>Genomes of endolithic fungi from Antarctica.</title>
        <authorList>
            <person name="Coleine C."/>
            <person name="Masonjones S."/>
            <person name="Stajich J.E."/>
        </authorList>
    </citation>
    <scope>NUCLEOTIDE SEQUENCE [LARGE SCALE GENOMIC DNA]</scope>
    <source>
        <strain evidence="7 8">CCFEE 6314</strain>
    </source>
</reference>
<dbReference type="InterPro" id="IPR020568">
    <property type="entry name" value="Ribosomal_Su5_D2-typ_SF"/>
</dbReference>
<dbReference type="InterPro" id="IPR020574">
    <property type="entry name" value="Ribosomal_uS9_CS"/>
</dbReference>
<evidence type="ECO:0000256" key="5">
    <source>
        <dbReference type="ARBA" id="ARBA00042623"/>
    </source>
</evidence>
<dbReference type="Gene3D" id="3.30.230.10">
    <property type="match status" value="1"/>
</dbReference>
<dbReference type="FunFam" id="3.30.230.10:FF:000001">
    <property type="entry name" value="30S ribosomal protein S9"/>
    <property type="match status" value="1"/>
</dbReference>
<evidence type="ECO:0000256" key="1">
    <source>
        <dbReference type="ARBA" id="ARBA00005251"/>
    </source>
</evidence>
<evidence type="ECO:0000256" key="3">
    <source>
        <dbReference type="ARBA" id="ARBA00023274"/>
    </source>
</evidence>
<keyword evidence="3 6" id="KW-0687">Ribonucleoprotein</keyword>
<comment type="similarity">
    <text evidence="1 6">Belongs to the universal ribosomal protein uS9 family.</text>
</comment>
<dbReference type="PROSITE" id="PS00360">
    <property type="entry name" value="RIBOSOMAL_S9"/>
    <property type="match status" value="1"/>
</dbReference>
<dbReference type="EMBL" id="NAJM01000041">
    <property type="protein sequence ID" value="RVX68060.1"/>
    <property type="molecule type" value="Genomic_DNA"/>
</dbReference>